<reference evidence="3 4" key="1">
    <citation type="submission" date="2019-12" db="EMBL/GenBank/DDBJ databases">
        <title>Halomonas rutogse sp. nov. isolated from two lakes on Tibetan Plateau.</title>
        <authorList>
            <person name="Gao P."/>
        </authorList>
    </citation>
    <scope>NUCLEOTIDE SEQUENCE [LARGE SCALE GENOMIC DNA]</scope>
    <source>
        <strain evidence="3 4">ZH2S</strain>
    </source>
</reference>
<dbReference type="AlphaFoldDB" id="A0A7X3GXZ5"/>
<accession>A0A7X3GXZ5</accession>
<dbReference type="Proteomes" id="UP000437638">
    <property type="component" value="Unassembled WGS sequence"/>
</dbReference>
<keyword evidence="4" id="KW-1185">Reference proteome</keyword>
<sequence>MNMKTYNHNVRNNRLGGSKHQRGVSTVLVAVSLLVLLGFAALAIDVGNLYVARNELHNAADAGSLAGARFLYCEDGSSVNDGTCVEAISSADQIATTAAQANQSQNSTVEVISARRGHWSFTTREFTASSLTTPPDLTQSTADLDLDLNFINAVEVVSARQQTPVETFFARVLGIDDVDVMARSVAYIGFAGALRPEDVDQPIAMCRQALLDGDSYSCDVGRFIPEGDQTGGWTNFEHDDSGATNANDLKELICGDGNPNELRFGEDIATNNGQVQAAFQALYDCWVEETDKERLWSLTLPVVDCEEGIAPSNPLVGAVNLNIAWIVDQSNKIDDDAPLQMELPPEDSDGISPGTWSNADPDGVTRWDDFVETMNLRDSDDSLAYWASEPQESGWRQKTIYFLPSCSYHEPKGQTGGENFGILAQIPVLVD</sequence>
<feature type="region of interest" description="Disordered" evidence="1">
    <location>
        <begin position="345"/>
        <end position="364"/>
    </location>
</feature>
<dbReference type="Pfam" id="PF13400">
    <property type="entry name" value="Tad"/>
    <property type="match status" value="1"/>
</dbReference>
<protein>
    <recommendedName>
        <fullName evidence="2">Putative Flp pilus-assembly TadG-like N-terminal domain-containing protein</fullName>
    </recommendedName>
</protein>
<gene>
    <name evidence="3" type="ORF">GPM19_01995</name>
</gene>
<comment type="caution">
    <text evidence="3">The sequence shown here is derived from an EMBL/GenBank/DDBJ whole genome shotgun (WGS) entry which is preliminary data.</text>
</comment>
<name>A0A7X3GXZ5_9GAMM</name>
<evidence type="ECO:0000313" key="3">
    <source>
        <dbReference type="EMBL" id="MWJ26987.1"/>
    </source>
</evidence>
<dbReference type="InterPro" id="IPR028087">
    <property type="entry name" value="Tad_N"/>
</dbReference>
<evidence type="ECO:0000259" key="2">
    <source>
        <dbReference type="Pfam" id="PF13400"/>
    </source>
</evidence>
<feature type="domain" description="Putative Flp pilus-assembly TadG-like N-terminal" evidence="2">
    <location>
        <begin position="23"/>
        <end position="69"/>
    </location>
</feature>
<evidence type="ECO:0000256" key="1">
    <source>
        <dbReference type="SAM" id="MobiDB-lite"/>
    </source>
</evidence>
<dbReference type="EMBL" id="WTKP01000001">
    <property type="protein sequence ID" value="MWJ26987.1"/>
    <property type="molecule type" value="Genomic_DNA"/>
</dbReference>
<evidence type="ECO:0000313" key="4">
    <source>
        <dbReference type="Proteomes" id="UP000437638"/>
    </source>
</evidence>
<proteinExistence type="predicted"/>
<organism evidence="3 4">
    <name type="scientific">Vreelandella zhuhanensis</name>
    <dbReference type="NCBI Taxonomy" id="2684210"/>
    <lineage>
        <taxon>Bacteria</taxon>
        <taxon>Pseudomonadati</taxon>
        <taxon>Pseudomonadota</taxon>
        <taxon>Gammaproteobacteria</taxon>
        <taxon>Oceanospirillales</taxon>
        <taxon>Halomonadaceae</taxon>
        <taxon>Vreelandella</taxon>
    </lineage>
</organism>